<dbReference type="SUPFAM" id="SSF50199">
    <property type="entry name" value="Staphylococcal nuclease"/>
    <property type="match status" value="1"/>
</dbReference>
<dbReference type="InterPro" id="IPR042421">
    <property type="entry name" value="C3orf33-like"/>
</dbReference>
<evidence type="ECO:0000313" key="3">
    <source>
        <dbReference type="Proteomes" id="UP000298663"/>
    </source>
</evidence>
<reference evidence="2 3" key="1">
    <citation type="journal article" date="2015" name="Genome Biol.">
        <title>Comparative genomics of Steinernema reveals deeply conserved gene regulatory networks.</title>
        <authorList>
            <person name="Dillman A.R."/>
            <person name="Macchietto M."/>
            <person name="Porter C.F."/>
            <person name="Rogers A."/>
            <person name="Williams B."/>
            <person name="Antoshechkin I."/>
            <person name="Lee M.M."/>
            <person name="Goodwin Z."/>
            <person name="Lu X."/>
            <person name="Lewis E.E."/>
            <person name="Goodrich-Blair H."/>
            <person name="Stock S.P."/>
            <person name="Adams B.J."/>
            <person name="Sternberg P.W."/>
            <person name="Mortazavi A."/>
        </authorList>
    </citation>
    <scope>NUCLEOTIDE SEQUENCE [LARGE SCALE GENOMIC DNA]</scope>
    <source>
        <strain evidence="2 3">ALL</strain>
    </source>
</reference>
<keyword evidence="1" id="KW-0812">Transmembrane</keyword>
<gene>
    <name evidence="2" type="ORF">L596_007575</name>
</gene>
<dbReference type="PANTHER" id="PTHR28434">
    <property type="entry name" value="PROTEIN C3ORF33"/>
    <property type="match status" value="1"/>
</dbReference>
<dbReference type="Gene3D" id="2.40.50.90">
    <property type="match status" value="1"/>
</dbReference>
<dbReference type="STRING" id="34508.A0A4U5PAD3"/>
<name>A0A4U5PAD3_STECR</name>
<organism evidence="2 3">
    <name type="scientific">Steinernema carpocapsae</name>
    <name type="common">Entomopathogenic nematode</name>
    <dbReference type="NCBI Taxonomy" id="34508"/>
    <lineage>
        <taxon>Eukaryota</taxon>
        <taxon>Metazoa</taxon>
        <taxon>Ecdysozoa</taxon>
        <taxon>Nematoda</taxon>
        <taxon>Chromadorea</taxon>
        <taxon>Rhabditida</taxon>
        <taxon>Tylenchina</taxon>
        <taxon>Panagrolaimomorpha</taxon>
        <taxon>Strongyloidoidea</taxon>
        <taxon>Steinernematidae</taxon>
        <taxon>Steinernema</taxon>
    </lineage>
</organism>
<accession>A0A4U5PAD3</accession>
<keyword evidence="1" id="KW-0472">Membrane</keyword>
<reference evidence="2 3" key="2">
    <citation type="journal article" date="2019" name="G3 (Bethesda)">
        <title>Hybrid Assembly of the Genome of the Entomopathogenic Nematode Steinernema carpocapsae Identifies the X-Chromosome.</title>
        <authorList>
            <person name="Serra L."/>
            <person name="Macchietto M."/>
            <person name="Macias-Munoz A."/>
            <person name="McGill C.J."/>
            <person name="Rodriguez I.M."/>
            <person name="Rodriguez B."/>
            <person name="Murad R."/>
            <person name="Mortazavi A."/>
        </authorList>
    </citation>
    <scope>NUCLEOTIDE SEQUENCE [LARGE SCALE GENOMIC DNA]</scope>
    <source>
        <strain evidence="2 3">ALL</strain>
    </source>
</reference>
<dbReference type="GO" id="GO:0005615">
    <property type="term" value="C:extracellular space"/>
    <property type="evidence" value="ECO:0007669"/>
    <property type="project" value="TreeGrafter"/>
</dbReference>
<dbReference type="InterPro" id="IPR035437">
    <property type="entry name" value="SNase_OB-fold_sf"/>
</dbReference>
<protein>
    <recommendedName>
        <fullName evidence="4">TNase-like domain-containing protein</fullName>
    </recommendedName>
</protein>
<keyword evidence="1" id="KW-1133">Transmembrane helix</keyword>
<evidence type="ECO:0008006" key="4">
    <source>
        <dbReference type="Google" id="ProtNLM"/>
    </source>
</evidence>
<evidence type="ECO:0000313" key="2">
    <source>
        <dbReference type="EMBL" id="TKR93043.1"/>
    </source>
</evidence>
<comment type="caution">
    <text evidence="2">The sequence shown here is derived from an EMBL/GenBank/DDBJ whole genome shotgun (WGS) entry which is preliminary data.</text>
</comment>
<dbReference type="Proteomes" id="UP000298663">
    <property type="component" value="Unassembled WGS sequence"/>
</dbReference>
<dbReference type="EMBL" id="AZBU02000002">
    <property type="protein sequence ID" value="TKR93043.1"/>
    <property type="molecule type" value="Genomic_DNA"/>
</dbReference>
<dbReference type="AlphaFoldDB" id="A0A4U5PAD3"/>
<dbReference type="PANTHER" id="PTHR28434:SF1">
    <property type="entry name" value="PROTEIN C3ORF33"/>
    <property type="match status" value="1"/>
</dbReference>
<feature type="transmembrane region" description="Helical" evidence="1">
    <location>
        <begin position="24"/>
        <end position="45"/>
    </location>
</feature>
<sequence>MSLPGSGVLKPHKADNEVEPVDQYTALAIRGAVVGAGLIGFGIFLRNSRLFAKFQNVHQIPKEFVRKELELKGYIREVLPNGELKVEHKPIVRLPRLLPFRSERETGLLHLRLAGLDVSKSGQEYLAKDLRLKDKPVVFAVIKPTDGNIDSVDCDVTVRKNLLSNVNLNVELVRKGYARVPGPDQGDHLKALQSVAPYSRLVSRLLMSEKVAERRGVGVWERDTWVESVASYPAQVPQIVKNSPVVKLLVLGFQVGRDTVLTLITVLQYTFHVLVSSSKATAEFSRNGYRRFSSTVDKLSNFYNGRKQKKLKSGPPS</sequence>
<evidence type="ECO:0000256" key="1">
    <source>
        <dbReference type="SAM" id="Phobius"/>
    </source>
</evidence>
<proteinExistence type="predicted"/>
<keyword evidence="3" id="KW-1185">Reference proteome</keyword>
<dbReference type="OrthoDB" id="6220511at2759"/>